<gene>
    <name evidence="1" type="ORF">SBA1_740010</name>
</gene>
<accession>A0A2U3L655</accession>
<dbReference type="Proteomes" id="UP000238701">
    <property type="component" value="Unassembled WGS sequence"/>
</dbReference>
<evidence type="ECO:0008006" key="3">
    <source>
        <dbReference type="Google" id="ProtNLM"/>
    </source>
</evidence>
<reference evidence="2" key="1">
    <citation type="submission" date="2018-02" db="EMBL/GenBank/DDBJ databases">
        <authorList>
            <person name="Hausmann B."/>
        </authorList>
    </citation>
    <scope>NUCLEOTIDE SEQUENCE [LARGE SCALE GENOMIC DNA]</scope>
    <source>
        <strain evidence="2">Peat soil MAG SbA1</strain>
    </source>
</reference>
<evidence type="ECO:0000313" key="1">
    <source>
        <dbReference type="EMBL" id="SPF47396.1"/>
    </source>
</evidence>
<name>A0A2U3L655_9BACT</name>
<dbReference type="Gene3D" id="3.90.1720.10">
    <property type="entry name" value="endopeptidase domain like (from Nostoc punctiforme)"/>
    <property type="match status" value="1"/>
</dbReference>
<dbReference type="PIRSF" id="PIRSF011444">
    <property type="entry name" value="DUF1287"/>
    <property type="match status" value="1"/>
</dbReference>
<evidence type="ECO:0000313" key="2">
    <source>
        <dbReference type="Proteomes" id="UP000238701"/>
    </source>
</evidence>
<protein>
    <recommendedName>
        <fullName evidence="3">DUF1287 domain-containing protein</fullName>
    </recommendedName>
</protein>
<dbReference type="AlphaFoldDB" id="A0A2U3L655"/>
<dbReference type="SUPFAM" id="SSF54001">
    <property type="entry name" value="Cysteine proteinases"/>
    <property type="match status" value="1"/>
</dbReference>
<dbReference type="EMBL" id="OMOD01000171">
    <property type="protein sequence ID" value="SPF47396.1"/>
    <property type="molecule type" value="Genomic_DNA"/>
</dbReference>
<dbReference type="Pfam" id="PF06940">
    <property type="entry name" value="DUF1287"/>
    <property type="match status" value="1"/>
</dbReference>
<proteinExistence type="predicted"/>
<organism evidence="1 2">
    <name type="scientific">Candidatus Sulfotelmatobacter kueseliae</name>
    <dbReference type="NCBI Taxonomy" id="2042962"/>
    <lineage>
        <taxon>Bacteria</taxon>
        <taxon>Pseudomonadati</taxon>
        <taxon>Acidobacteriota</taxon>
        <taxon>Terriglobia</taxon>
        <taxon>Terriglobales</taxon>
        <taxon>Candidatus Korobacteraceae</taxon>
        <taxon>Candidatus Sulfotelmatobacter</taxon>
    </lineage>
</organism>
<dbReference type="InterPro" id="IPR009706">
    <property type="entry name" value="DUF1287"/>
</dbReference>
<sequence length="203" mass="22761">MAGWLTLAVLCALCAAQTPTTPTSREEFTRRLVAAAIERTHHTIRYESAYVGIPYPSGDVPADTGACTDEIIRSYRAVGVDLQKEVHEDMVQNFDVYPSKTKWHAPRPDPSIDHRRVPNLMVFFERKGESLPVTRRAEDYAPGDLVTWDLGGNVPHIGIVVGQKTPWSGRYLVVHNVGEGPKMEDVLFNWKITGHYRYFGPGL</sequence>
<dbReference type="InterPro" id="IPR038765">
    <property type="entry name" value="Papain-like_cys_pep_sf"/>
</dbReference>